<organism evidence="1 2">
    <name type="scientific">Onchocerca volvulus</name>
    <dbReference type="NCBI Taxonomy" id="6282"/>
    <lineage>
        <taxon>Eukaryota</taxon>
        <taxon>Metazoa</taxon>
        <taxon>Ecdysozoa</taxon>
        <taxon>Nematoda</taxon>
        <taxon>Chromadorea</taxon>
        <taxon>Rhabditida</taxon>
        <taxon>Spirurina</taxon>
        <taxon>Spiruromorpha</taxon>
        <taxon>Filarioidea</taxon>
        <taxon>Onchocercidae</taxon>
        <taxon>Onchocerca</taxon>
    </lineage>
</organism>
<accession>A0A8R1XP58</accession>
<proteinExistence type="predicted"/>
<evidence type="ECO:0000313" key="2">
    <source>
        <dbReference type="Proteomes" id="UP000024404"/>
    </source>
</evidence>
<reference evidence="2" key="1">
    <citation type="submission" date="2013-10" db="EMBL/GenBank/DDBJ databases">
        <title>Genome sequencing of Onchocerca volvulus.</title>
        <authorList>
            <person name="Cotton J."/>
            <person name="Tsai J."/>
            <person name="Stanley E."/>
            <person name="Tracey A."/>
            <person name="Holroyd N."/>
            <person name="Lustigman S."/>
            <person name="Berriman M."/>
        </authorList>
    </citation>
    <scope>NUCLEOTIDE SEQUENCE</scope>
</reference>
<dbReference type="EnsemblMetazoa" id="OVOC12321.1">
    <property type="protein sequence ID" value="OVOC12321.1"/>
    <property type="gene ID" value="WBGene00249130"/>
</dbReference>
<evidence type="ECO:0000313" key="1">
    <source>
        <dbReference type="EnsemblMetazoa" id="OVOC12321.1"/>
    </source>
</evidence>
<dbReference type="AlphaFoldDB" id="A0A8R1XP58"/>
<sequence length="79" mass="9228">MMFSVINSVNVFASDSMALVSTNLLGQRIIIDDYRLLDTQYFETRSTILIRRMPDLNEKKHMHNTIIQLNFSTDQYIAN</sequence>
<dbReference type="EMBL" id="CMVM020000436">
    <property type="status" value="NOT_ANNOTATED_CDS"/>
    <property type="molecule type" value="Genomic_DNA"/>
</dbReference>
<keyword evidence="2" id="KW-1185">Reference proteome</keyword>
<reference evidence="1" key="2">
    <citation type="submission" date="2022-06" db="UniProtKB">
        <authorList>
            <consortium name="EnsemblMetazoa"/>
        </authorList>
    </citation>
    <scope>IDENTIFICATION</scope>
</reference>
<name>A0A8R1XP58_ONCVO</name>
<dbReference type="Proteomes" id="UP000024404">
    <property type="component" value="Unassembled WGS sequence"/>
</dbReference>
<protein>
    <submittedName>
        <fullName evidence="1">Uncharacterized protein</fullName>
    </submittedName>
</protein>